<dbReference type="HAMAP" id="MF_00114">
    <property type="entry name" value="DeoC_type1"/>
    <property type="match status" value="1"/>
</dbReference>
<evidence type="ECO:0000256" key="6">
    <source>
        <dbReference type="HAMAP-Rule" id="MF_00114"/>
    </source>
</evidence>
<evidence type="ECO:0000256" key="1">
    <source>
        <dbReference type="ARBA" id="ARBA00010936"/>
    </source>
</evidence>
<evidence type="ECO:0000256" key="3">
    <source>
        <dbReference type="ARBA" id="ARBA00023239"/>
    </source>
</evidence>
<dbReference type="InterPro" id="IPR002915">
    <property type="entry name" value="DeoC/FbaB/LacD_aldolase"/>
</dbReference>
<dbReference type="EMBL" id="CAKMMF010000034">
    <property type="protein sequence ID" value="CAH1220905.1"/>
    <property type="molecule type" value="Genomic_DNA"/>
</dbReference>
<feature type="active site" description="Proton donor/acceptor" evidence="6">
    <location>
        <position position="189"/>
    </location>
</feature>
<dbReference type="InterPro" id="IPR011343">
    <property type="entry name" value="DeoC"/>
</dbReference>
<keyword evidence="2 6" id="KW-0963">Cytoplasm</keyword>
<organism evidence="7 8">
    <name type="scientific">Paenibacillus plantiphilus</name>
    <dbReference type="NCBI Taxonomy" id="2905650"/>
    <lineage>
        <taxon>Bacteria</taxon>
        <taxon>Bacillati</taxon>
        <taxon>Bacillota</taxon>
        <taxon>Bacilli</taxon>
        <taxon>Bacillales</taxon>
        <taxon>Paenibacillaceae</taxon>
        <taxon>Paenibacillus</taxon>
    </lineage>
</organism>
<dbReference type="SUPFAM" id="SSF51569">
    <property type="entry name" value="Aldolase"/>
    <property type="match status" value="1"/>
</dbReference>
<dbReference type="EC" id="4.1.2.4" evidence="6"/>
<evidence type="ECO:0000313" key="8">
    <source>
        <dbReference type="Proteomes" id="UP000838686"/>
    </source>
</evidence>
<comment type="similarity">
    <text evidence="1 6">Belongs to the DeoC/FbaB aldolase family. DeoC type 1 subfamily.</text>
</comment>
<dbReference type="InterPro" id="IPR013785">
    <property type="entry name" value="Aldolase_TIM"/>
</dbReference>
<dbReference type="PANTHER" id="PTHR10889:SF1">
    <property type="entry name" value="DEOXYRIBOSE-PHOSPHATE ALDOLASE"/>
    <property type="match status" value="1"/>
</dbReference>
<dbReference type="PIRSF" id="PIRSF001357">
    <property type="entry name" value="DeoC"/>
    <property type="match status" value="1"/>
</dbReference>
<comment type="catalytic activity">
    <reaction evidence="5 6">
        <text>2-deoxy-D-ribose 5-phosphate = D-glyceraldehyde 3-phosphate + acetaldehyde</text>
        <dbReference type="Rhea" id="RHEA:12821"/>
        <dbReference type="ChEBI" id="CHEBI:15343"/>
        <dbReference type="ChEBI" id="CHEBI:59776"/>
        <dbReference type="ChEBI" id="CHEBI:62877"/>
        <dbReference type="EC" id="4.1.2.4"/>
    </reaction>
</comment>
<evidence type="ECO:0000256" key="2">
    <source>
        <dbReference type="ARBA" id="ARBA00022490"/>
    </source>
</evidence>
<dbReference type="CDD" id="cd00959">
    <property type="entry name" value="DeoC"/>
    <property type="match status" value="1"/>
</dbReference>
<evidence type="ECO:0000313" key="7">
    <source>
        <dbReference type="EMBL" id="CAH1220905.1"/>
    </source>
</evidence>
<keyword evidence="4 6" id="KW-0704">Schiff base</keyword>
<feature type="active site" description="Schiff-base intermediate with acetaldehyde" evidence="6">
    <location>
        <position position="160"/>
    </location>
</feature>
<dbReference type="Proteomes" id="UP000838686">
    <property type="component" value="Unassembled WGS sequence"/>
</dbReference>
<proteinExistence type="inferred from homology"/>
<evidence type="ECO:0000256" key="4">
    <source>
        <dbReference type="ARBA" id="ARBA00023270"/>
    </source>
</evidence>
<dbReference type="PANTHER" id="PTHR10889">
    <property type="entry name" value="DEOXYRIBOSE-PHOSPHATE ALDOLASE"/>
    <property type="match status" value="1"/>
</dbReference>
<dbReference type="Pfam" id="PF01791">
    <property type="entry name" value="DeoC"/>
    <property type="match status" value="1"/>
</dbReference>
<comment type="function">
    <text evidence="6">Catalyzes a reversible aldol reaction between acetaldehyde and D-glyceraldehyde 3-phosphate to generate 2-deoxy-D-ribose 5-phosphate.</text>
</comment>
<accession>A0ABM9CSC6</accession>
<protein>
    <recommendedName>
        <fullName evidence="6">Deoxyribose-phosphate aldolase</fullName>
        <shortName evidence="6">DERA</shortName>
        <ecNumber evidence="6">4.1.2.4</ecNumber>
    </recommendedName>
    <alternativeName>
        <fullName evidence="6">2-deoxy-D-ribose 5-phosphate aldolase</fullName>
    </alternativeName>
    <alternativeName>
        <fullName evidence="6">Phosphodeoxyriboaldolase</fullName>
        <shortName evidence="6">Deoxyriboaldolase</shortName>
    </alternativeName>
</protein>
<dbReference type="NCBIfam" id="TIGR00126">
    <property type="entry name" value="deoC"/>
    <property type="match status" value="1"/>
</dbReference>
<dbReference type="InterPro" id="IPR028581">
    <property type="entry name" value="DeoC_typeI"/>
</dbReference>
<keyword evidence="8" id="KW-1185">Reference proteome</keyword>
<comment type="pathway">
    <text evidence="6">Carbohydrate degradation; 2-deoxy-D-ribose 1-phosphate degradation; D-glyceraldehyde 3-phosphate and acetaldehyde from 2-deoxy-alpha-D-ribose 1-phosphate: step 2/2.</text>
</comment>
<comment type="subcellular location">
    <subcellularLocation>
        <location evidence="6">Cytoplasm</location>
    </subcellularLocation>
</comment>
<evidence type="ECO:0000256" key="5">
    <source>
        <dbReference type="ARBA" id="ARBA00048791"/>
    </source>
</evidence>
<dbReference type="GO" id="GO:0004139">
    <property type="term" value="F:deoxyribose-phosphate aldolase activity"/>
    <property type="evidence" value="ECO:0007669"/>
    <property type="project" value="UniProtKB-EC"/>
</dbReference>
<comment type="caution">
    <text evidence="7">The sequence shown here is derived from an EMBL/GenBank/DDBJ whole genome shotgun (WGS) entry which is preliminary data.</text>
</comment>
<dbReference type="RefSeq" id="WP_236345183.1">
    <property type="nucleotide sequence ID" value="NZ_CAKMMF010000034.1"/>
</dbReference>
<gene>
    <name evidence="6 7" type="primary">deoC</name>
    <name evidence="7" type="ORF">PAECIP111893_04639</name>
</gene>
<dbReference type="Gene3D" id="3.20.20.70">
    <property type="entry name" value="Aldolase class I"/>
    <property type="match status" value="1"/>
</dbReference>
<dbReference type="SMART" id="SM01133">
    <property type="entry name" value="DeoC"/>
    <property type="match status" value="1"/>
</dbReference>
<keyword evidence="3 6" id="KW-0456">Lyase</keyword>
<feature type="active site" description="Proton donor/acceptor" evidence="6">
    <location>
        <position position="97"/>
    </location>
</feature>
<reference evidence="7" key="1">
    <citation type="submission" date="2022-01" db="EMBL/GenBank/DDBJ databases">
        <authorList>
            <person name="Criscuolo A."/>
        </authorList>
    </citation>
    <scope>NUCLEOTIDE SEQUENCE</scope>
    <source>
        <strain evidence="7">CIP111893</strain>
    </source>
</reference>
<name>A0ABM9CSC6_9BACL</name>
<sequence>MVEIWEPGKPIARFIDHTLLKPAAAERDIIKLCEEAMEHGFYSVCVNGSWVPLCREQLAGSGVHISVVCGFPLGAMTTKAKVFEAVNAVEDGAREIDMVLPVGAVMEDRFGTVSHDISAIVRAVEGQAIVKVILETGLLDDGHKAEACRVAEAAGAHYVKTSTGFGPGGASEADIRLMRASVSPGIGVKASGGIRDAATALQMLKAGANRLGTSSGVLIVSSATNAESVEGNKGAGPAESSSY</sequence>